<dbReference type="Proteomes" id="UP001432046">
    <property type="component" value="Chromosome"/>
</dbReference>
<organism evidence="1 2">
    <name type="scientific">Bradyrhizobium septentrionale</name>
    <dbReference type="NCBI Taxonomy" id="1404411"/>
    <lineage>
        <taxon>Bacteria</taxon>
        <taxon>Pseudomonadati</taxon>
        <taxon>Pseudomonadota</taxon>
        <taxon>Alphaproteobacteria</taxon>
        <taxon>Hyphomicrobiales</taxon>
        <taxon>Nitrobacteraceae</taxon>
        <taxon>Bradyrhizobium</taxon>
    </lineage>
</organism>
<dbReference type="EMBL" id="CP147711">
    <property type="protein sequence ID" value="WXC83491.1"/>
    <property type="molecule type" value="Genomic_DNA"/>
</dbReference>
<reference evidence="1" key="1">
    <citation type="journal article" date="2021" name="Int. J. Syst. Evol. Microbiol.">
        <title>Bradyrhizobium septentrionale sp. nov. (sv. septentrionale) and Bradyrhizobium quebecense sp. nov. (sv. septentrionale) associated with legumes native to Canada possess rearranged symbiosis genes and numerous insertion sequences.</title>
        <authorList>
            <person name="Bromfield E.S.P."/>
            <person name="Cloutier S."/>
        </authorList>
    </citation>
    <scope>NUCLEOTIDE SEQUENCE</scope>
    <source>
        <strain evidence="1">5S5</strain>
    </source>
</reference>
<evidence type="ECO:0000313" key="2">
    <source>
        <dbReference type="Proteomes" id="UP001432046"/>
    </source>
</evidence>
<proteinExistence type="predicted"/>
<name>A0ABZ2P8C7_9BRAD</name>
<gene>
    <name evidence="1" type="ORF">WDK88_18880</name>
</gene>
<reference evidence="1" key="2">
    <citation type="submission" date="2024-03" db="EMBL/GenBank/DDBJ databases">
        <authorList>
            <person name="Bromfield E.S.P."/>
            <person name="Cloutier S."/>
        </authorList>
    </citation>
    <scope>NUCLEOTIDE SEQUENCE</scope>
    <source>
        <strain evidence="1">5S5</strain>
    </source>
</reference>
<dbReference type="RefSeq" id="WP_338821600.1">
    <property type="nucleotide sequence ID" value="NZ_CP147708.1"/>
</dbReference>
<sequence length="481" mass="49466">MTQGVIIKDGAGTHLFIASTAGTAGNGAEPSWNTAAVGNTTTDNGVTWTYIGLASSFAGAAAPHARLGNALANTWSMAGDFIYVGDNHSETSSSSFTLAGQNTASSPNYVLCHNHSGNYPPQSSDLTTGATIACSGSFSQIVWTSPNVYVRGIGFVCSNSGTSITFGSAGGGGQFQKFVLCPVTFSGSAGSGCHITIGNGANLAGRVIHDNCVFTFNNAGQDIRVNANQWEWRNTAGAVSGTTPSTLIAGSVAVNVWLHGLDLSLLGSGKQLVNLGSGGSGLVLIEKCKIDTAVTVASIGNDATTVVLSKCDSGAINYRDEVYRYGGTMTTETTIVRTGGQSDGTTPAARKIVTTANTFWPEPFEAPPIAAWNETVGSPVTVTLYGIWGGGAVPNNDDFWIDVEYLGSSSTPISSRATATKASILATNAALSTDGSAWGGSTTAFKASVTITPQMKGFIMVTPKMAKPSTTLYYDEKLGIS</sequence>
<keyword evidence="2" id="KW-1185">Reference proteome</keyword>
<protein>
    <submittedName>
        <fullName evidence="1">Uncharacterized protein</fullName>
    </submittedName>
</protein>
<accession>A0ABZ2P8C7</accession>
<evidence type="ECO:0000313" key="1">
    <source>
        <dbReference type="EMBL" id="WXC83491.1"/>
    </source>
</evidence>